<organism evidence="2 3">
    <name type="scientific">Accipiter nisus</name>
    <name type="common">Eurasian sparrowhawk</name>
    <dbReference type="NCBI Taxonomy" id="211598"/>
    <lineage>
        <taxon>Eukaryota</taxon>
        <taxon>Metazoa</taxon>
        <taxon>Chordata</taxon>
        <taxon>Craniata</taxon>
        <taxon>Vertebrata</taxon>
        <taxon>Euteleostomi</taxon>
        <taxon>Archelosauria</taxon>
        <taxon>Archosauria</taxon>
        <taxon>Dinosauria</taxon>
        <taxon>Saurischia</taxon>
        <taxon>Theropoda</taxon>
        <taxon>Coelurosauria</taxon>
        <taxon>Aves</taxon>
        <taxon>Neognathae</taxon>
        <taxon>Neoaves</taxon>
        <taxon>Telluraves</taxon>
        <taxon>Accipitrimorphae</taxon>
        <taxon>Accipitriformes</taxon>
        <taxon>Accipitridae</taxon>
        <taxon>Accipitrinae</taxon>
        <taxon>Accipiter</taxon>
    </lineage>
</organism>
<reference evidence="2" key="1">
    <citation type="submission" date="2025-08" db="UniProtKB">
        <authorList>
            <consortium name="Ensembl"/>
        </authorList>
    </citation>
    <scope>IDENTIFICATION</scope>
</reference>
<dbReference type="AlphaFoldDB" id="A0A8B9NJ60"/>
<keyword evidence="3" id="KW-1185">Reference proteome</keyword>
<protein>
    <submittedName>
        <fullName evidence="2">Uncharacterized protein</fullName>
    </submittedName>
</protein>
<dbReference type="Ensembl" id="ENSANIT00000023948.1">
    <property type="protein sequence ID" value="ENSANIP00000023175.1"/>
    <property type="gene ID" value="ENSANIG00000015760.1"/>
</dbReference>
<accession>A0A8B9NJ60</accession>
<sequence length="95" mass="9707">MAAVLELLLQEEVAVGAVVRWAEPAGSSALPGPGGRGLRRAVTAGLRLRRRRRRGGSGWSGALRRDGGASVPWLSGASGRPEGGREGGRGGQLAP</sequence>
<reference evidence="2" key="2">
    <citation type="submission" date="2025-09" db="UniProtKB">
        <authorList>
            <consortium name="Ensembl"/>
        </authorList>
    </citation>
    <scope>IDENTIFICATION</scope>
</reference>
<dbReference type="Proteomes" id="UP000694541">
    <property type="component" value="Unplaced"/>
</dbReference>
<evidence type="ECO:0000256" key="1">
    <source>
        <dbReference type="SAM" id="MobiDB-lite"/>
    </source>
</evidence>
<proteinExistence type="predicted"/>
<evidence type="ECO:0000313" key="2">
    <source>
        <dbReference type="Ensembl" id="ENSANIP00000023175.1"/>
    </source>
</evidence>
<evidence type="ECO:0000313" key="3">
    <source>
        <dbReference type="Proteomes" id="UP000694541"/>
    </source>
</evidence>
<feature type="region of interest" description="Disordered" evidence="1">
    <location>
        <begin position="51"/>
        <end position="95"/>
    </location>
</feature>
<name>A0A8B9NJ60_9AVES</name>